<keyword evidence="1" id="KW-1133">Transmembrane helix</keyword>
<keyword evidence="1" id="KW-0812">Transmembrane</keyword>
<accession>A0A1F5XHB7</accession>
<name>A0A1F5XHB7_9BACT</name>
<sequence>MFLNPKAQGLVILWLIIAGVILIAGSAYWYYKDEIKPNAQCPEDQSYVRQVIGGWREVVPSDPEGRCVSNQIIERTF</sequence>
<dbReference type="EMBL" id="MFIF01000006">
    <property type="protein sequence ID" value="OGF87303.1"/>
    <property type="molecule type" value="Genomic_DNA"/>
</dbReference>
<evidence type="ECO:0000256" key="1">
    <source>
        <dbReference type="SAM" id="Phobius"/>
    </source>
</evidence>
<gene>
    <name evidence="2" type="ORF">A3B19_03710</name>
</gene>
<organism evidence="2 3">
    <name type="scientific">Candidatus Giovannonibacteria bacterium RIFCSPLOWO2_01_FULL_46_32</name>
    <dbReference type="NCBI Taxonomy" id="1798353"/>
    <lineage>
        <taxon>Bacteria</taxon>
        <taxon>Candidatus Giovannoniibacteriota</taxon>
    </lineage>
</organism>
<comment type="caution">
    <text evidence="2">The sequence shown here is derived from an EMBL/GenBank/DDBJ whole genome shotgun (WGS) entry which is preliminary data.</text>
</comment>
<proteinExistence type="predicted"/>
<dbReference type="Proteomes" id="UP000177346">
    <property type="component" value="Unassembled WGS sequence"/>
</dbReference>
<keyword evidence="1" id="KW-0472">Membrane</keyword>
<feature type="transmembrane region" description="Helical" evidence="1">
    <location>
        <begin position="12"/>
        <end position="31"/>
    </location>
</feature>
<dbReference type="AlphaFoldDB" id="A0A1F5XHB7"/>
<evidence type="ECO:0000313" key="2">
    <source>
        <dbReference type="EMBL" id="OGF87303.1"/>
    </source>
</evidence>
<evidence type="ECO:0000313" key="3">
    <source>
        <dbReference type="Proteomes" id="UP000177346"/>
    </source>
</evidence>
<reference evidence="2 3" key="1">
    <citation type="journal article" date="2016" name="Nat. Commun.">
        <title>Thousands of microbial genomes shed light on interconnected biogeochemical processes in an aquifer system.</title>
        <authorList>
            <person name="Anantharaman K."/>
            <person name="Brown C.T."/>
            <person name="Hug L.A."/>
            <person name="Sharon I."/>
            <person name="Castelle C.J."/>
            <person name="Probst A.J."/>
            <person name="Thomas B.C."/>
            <person name="Singh A."/>
            <person name="Wilkins M.J."/>
            <person name="Karaoz U."/>
            <person name="Brodie E.L."/>
            <person name="Williams K.H."/>
            <person name="Hubbard S.S."/>
            <person name="Banfield J.F."/>
        </authorList>
    </citation>
    <scope>NUCLEOTIDE SEQUENCE [LARGE SCALE GENOMIC DNA]</scope>
</reference>
<protein>
    <submittedName>
        <fullName evidence="2">Uncharacterized protein</fullName>
    </submittedName>
</protein>